<dbReference type="AlphaFoldDB" id="A0A6J4T4R8"/>
<accession>A0A6J4T4R8</accession>
<dbReference type="Pfam" id="PF09348">
    <property type="entry name" value="DUF1990"/>
    <property type="match status" value="1"/>
</dbReference>
<evidence type="ECO:0000313" key="2">
    <source>
        <dbReference type="EMBL" id="CAA9514143.1"/>
    </source>
</evidence>
<dbReference type="EMBL" id="CADCVQ010000121">
    <property type="protein sequence ID" value="CAA9514143.1"/>
    <property type="molecule type" value="Genomic_DNA"/>
</dbReference>
<name>A0A6J4T4R8_9ACTN</name>
<evidence type="ECO:0000259" key="1">
    <source>
        <dbReference type="Pfam" id="PF09348"/>
    </source>
</evidence>
<protein>
    <recommendedName>
        <fullName evidence="1">DUF1990 domain-containing protein</fullName>
    </recommendedName>
</protein>
<feature type="domain" description="DUF1990" evidence="1">
    <location>
        <begin position="34"/>
        <end position="198"/>
    </location>
</feature>
<reference evidence="2" key="1">
    <citation type="submission" date="2020-02" db="EMBL/GenBank/DDBJ databases">
        <authorList>
            <person name="Meier V. D."/>
        </authorList>
    </citation>
    <scope>NUCLEOTIDE SEQUENCE</scope>
    <source>
        <strain evidence="2">AVDCRST_MAG67</strain>
    </source>
</reference>
<gene>
    <name evidence="2" type="ORF">AVDCRST_MAG67-2856</name>
</gene>
<proteinExistence type="predicted"/>
<sequence length="222" mass="25006">MLDERLAATPRAQRALADLTDRPLNIDPAQLAGAGPQTGWNVDDYRQVLPAEPPGAPVATGAFEIAQGLMRDYAFADPKIVRAVYDPAHELANRNMLLQARFGPLRFFVGCRVGAIVDETRSVDGRQVRVWGWSYATLEGHFERGQMDYAVWKWLDDGAVEFRIHVVSRRAKVGNPIVRLGFRLVGRRQQQRFARRACERTSELVERELASVRERRAAPARA</sequence>
<dbReference type="InterPro" id="IPR018960">
    <property type="entry name" value="DUF1990"/>
</dbReference>
<organism evidence="2">
    <name type="scientific">uncultured Solirubrobacteraceae bacterium</name>
    <dbReference type="NCBI Taxonomy" id="1162706"/>
    <lineage>
        <taxon>Bacteria</taxon>
        <taxon>Bacillati</taxon>
        <taxon>Actinomycetota</taxon>
        <taxon>Thermoleophilia</taxon>
        <taxon>Solirubrobacterales</taxon>
        <taxon>Solirubrobacteraceae</taxon>
        <taxon>environmental samples</taxon>
    </lineage>
</organism>